<feature type="transmembrane region" description="Helical" evidence="12">
    <location>
        <begin position="103"/>
        <end position="121"/>
    </location>
</feature>
<keyword evidence="5 12" id="KW-0812">Transmembrane</keyword>
<reference evidence="13 14" key="1">
    <citation type="submission" date="2024-02" db="EMBL/GenBank/DDBJ databases">
        <title>Chromosome-scale genome assembly of the rough periwinkle Littorina saxatilis.</title>
        <authorList>
            <person name="De Jode A."/>
            <person name="Faria R."/>
            <person name="Formenti G."/>
            <person name="Sims Y."/>
            <person name="Smith T.P."/>
            <person name="Tracey A."/>
            <person name="Wood J.M.D."/>
            <person name="Zagrodzka Z.B."/>
            <person name="Johannesson K."/>
            <person name="Butlin R.K."/>
            <person name="Leder E.H."/>
        </authorList>
    </citation>
    <scope>NUCLEOTIDE SEQUENCE [LARGE SCALE GENOMIC DNA]</scope>
    <source>
        <strain evidence="13">Snail1</strain>
        <tissue evidence="13">Muscle</tissue>
    </source>
</reference>
<protein>
    <submittedName>
        <fullName evidence="13">Uncharacterized protein</fullName>
    </submittedName>
</protein>
<evidence type="ECO:0000256" key="8">
    <source>
        <dbReference type="ARBA" id="ARBA00023065"/>
    </source>
</evidence>
<feature type="compositionally biased region" description="Basic and acidic residues" evidence="11">
    <location>
        <begin position="1"/>
        <end position="13"/>
    </location>
</feature>
<evidence type="ECO:0000256" key="11">
    <source>
        <dbReference type="SAM" id="MobiDB-lite"/>
    </source>
</evidence>
<dbReference type="PANTHER" id="PTHR21522:SF32">
    <property type="entry name" value="OTOPETRIN-2"/>
    <property type="match status" value="1"/>
</dbReference>
<organism evidence="13 14">
    <name type="scientific">Littorina saxatilis</name>
    <dbReference type="NCBI Taxonomy" id="31220"/>
    <lineage>
        <taxon>Eukaryota</taxon>
        <taxon>Metazoa</taxon>
        <taxon>Spiralia</taxon>
        <taxon>Lophotrochozoa</taxon>
        <taxon>Mollusca</taxon>
        <taxon>Gastropoda</taxon>
        <taxon>Caenogastropoda</taxon>
        <taxon>Littorinimorpha</taxon>
        <taxon>Littorinoidea</taxon>
        <taxon>Littorinidae</taxon>
        <taxon>Littorina</taxon>
    </lineage>
</organism>
<keyword evidence="8" id="KW-0406">Ion transport</keyword>
<keyword evidence="10" id="KW-0407">Ion channel</keyword>
<evidence type="ECO:0000256" key="10">
    <source>
        <dbReference type="ARBA" id="ARBA00023303"/>
    </source>
</evidence>
<evidence type="ECO:0000256" key="5">
    <source>
        <dbReference type="ARBA" id="ARBA00022692"/>
    </source>
</evidence>
<feature type="transmembrane region" description="Helical" evidence="12">
    <location>
        <begin position="531"/>
        <end position="554"/>
    </location>
</feature>
<feature type="transmembrane region" description="Helical" evidence="12">
    <location>
        <begin position="504"/>
        <end position="525"/>
    </location>
</feature>
<gene>
    <name evidence="13" type="ORF">V1264_008937</name>
</gene>
<evidence type="ECO:0000256" key="7">
    <source>
        <dbReference type="ARBA" id="ARBA00022989"/>
    </source>
</evidence>
<evidence type="ECO:0000256" key="2">
    <source>
        <dbReference type="ARBA" id="ARBA00006513"/>
    </source>
</evidence>
<keyword evidence="7 12" id="KW-1133">Transmembrane helix</keyword>
<evidence type="ECO:0000256" key="6">
    <source>
        <dbReference type="ARBA" id="ARBA00022781"/>
    </source>
</evidence>
<accession>A0AAN9G1A1</accession>
<keyword evidence="14" id="KW-1185">Reference proteome</keyword>
<comment type="subcellular location">
    <subcellularLocation>
        <location evidence="1">Cell membrane</location>
        <topology evidence="1">Multi-pass membrane protein</topology>
    </subcellularLocation>
</comment>
<dbReference type="PANTHER" id="PTHR21522">
    <property type="entry name" value="PROTON CHANNEL OTOP"/>
    <property type="match status" value="1"/>
</dbReference>
<dbReference type="GO" id="GO:0015252">
    <property type="term" value="F:proton channel activity"/>
    <property type="evidence" value="ECO:0007669"/>
    <property type="project" value="InterPro"/>
</dbReference>
<dbReference type="EMBL" id="JBAMIC010000022">
    <property type="protein sequence ID" value="KAK7091219.1"/>
    <property type="molecule type" value="Genomic_DNA"/>
</dbReference>
<feature type="transmembrane region" description="Helical" evidence="12">
    <location>
        <begin position="221"/>
        <end position="242"/>
    </location>
</feature>
<feature type="transmembrane region" description="Helical" evidence="12">
    <location>
        <begin position="254"/>
        <end position="274"/>
    </location>
</feature>
<dbReference type="GO" id="GO:0005886">
    <property type="term" value="C:plasma membrane"/>
    <property type="evidence" value="ECO:0007669"/>
    <property type="project" value="UniProtKB-SubCell"/>
</dbReference>
<keyword evidence="6" id="KW-0375">Hydrogen ion transport</keyword>
<feature type="transmembrane region" description="Helical" evidence="12">
    <location>
        <begin position="458"/>
        <end position="483"/>
    </location>
</feature>
<comment type="caution">
    <text evidence="13">The sequence shown here is derived from an EMBL/GenBank/DDBJ whole genome shotgun (WGS) entry which is preliminary data.</text>
</comment>
<keyword evidence="3" id="KW-0813">Transport</keyword>
<keyword evidence="9 12" id="KW-0472">Membrane</keyword>
<keyword evidence="4" id="KW-1003">Cell membrane</keyword>
<feature type="transmembrane region" description="Helical" evidence="12">
    <location>
        <begin position="184"/>
        <end position="209"/>
    </location>
</feature>
<feature type="transmembrane region" description="Helical" evidence="12">
    <location>
        <begin position="612"/>
        <end position="638"/>
    </location>
</feature>
<dbReference type="AlphaFoldDB" id="A0AAN9G1A1"/>
<evidence type="ECO:0000256" key="12">
    <source>
        <dbReference type="SAM" id="Phobius"/>
    </source>
</evidence>
<evidence type="ECO:0000313" key="14">
    <source>
        <dbReference type="Proteomes" id="UP001374579"/>
    </source>
</evidence>
<feature type="region of interest" description="Disordered" evidence="11">
    <location>
        <begin position="148"/>
        <end position="167"/>
    </location>
</feature>
<feature type="transmembrane region" description="Helical" evidence="12">
    <location>
        <begin position="344"/>
        <end position="364"/>
    </location>
</feature>
<sequence>MSDGKQKRTDGKRPNNMAKSNDGVGRHFPMTSFGKSEMTSPFLNGNSAAGHVADGSTPKDLRESLLTIMSGQYGLLVVVVGAVLPVVETFADPNSYMFEGFYIYMYLMSGIFLAYVYGYLLRKQATFMPIKRAFSSFRRSVSASAMRRSEKGLGAAENGTGGTSRHKRRRVVYNEMPNNHTGSFYLRVGAIGFGIGSMIHSGLTFGHYFEVIHLGNACSEVIQAVKPFLHLVFIFVQMYFIFMNSKMCINHHRTFARFGLMHMAATNICVWFRAIVVETLHEIQIANRNHSASSYHVTSTGIERVMKPPPRDRIAVEAVKGQLPELKCQWDALMGRVLEKSTSYLYPCIIEYSLICASVLYVMWDQVGHDPRRRPKINHEDSVADIAESPTTPPTPSPVHLTIAVVDDDDDDTMPAMKKMSVDCSGSQRGLFNGLFVLVSAVVILVMFFVLAGSPSSLAAASILSHVTEAVIYILAATATFAASWQMKDMKFSRDRAVGVEQTLALISLTGLIAFGMFNIVAAIFSPAGTIMAVTLVSNILMIFQGCAQALFMLAAMRVSPAHATDARRKPGRQWVTFLLVCNFALWVINTFETQRIEHNLLQLEFFGSTAWNIFCHVSVPLGIYFRFHSTVCLSNVWKNAWKFRRASPTSALP</sequence>
<dbReference type="Proteomes" id="UP001374579">
    <property type="component" value="Unassembled WGS sequence"/>
</dbReference>
<dbReference type="EMBL" id="JBAMIC010000022">
    <property type="protein sequence ID" value="KAK7091220.1"/>
    <property type="molecule type" value="Genomic_DNA"/>
</dbReference>
<proteinExistence type="inferred from homology"/>
<feature type="transmembrane region" description="Helical" evidence="12">
    <location>
        <begin position="430"/>
        <end position="452"/>
    </location>
</feature>
<evidence type="ECO:0000256" key="9">
    <source>
        <dbReference type="ARBA" id="ARBA00023136"/>
    </source>
</evidence>
<evidence type="ECO:0000256" key="1">
    <source>
        <dbReference type="ARBA" id="ARBA00004651"/>
    </source>
</evidence>
<name>A0AAN9G1A1_9CAEN</name>
<comment type="similarity">
    <text evidence="2">Belongs to the otopetrin family.</text>
</comment>
<dbReference type="InterPro" id="IPR004878">
    <property type="entry name" value="Otopetrin"/>
</dbReference>
<evidence type="ECO:0000313" key="13">
    <source>
        <dbReference type="EMBL" id="KAK7091219.1"/>
    </source>
</evidence>
<feature type="region of interest" description="Disordered" evidence="11">
    <location>
        <begin position="1"/>
        <end position="26"/>
    </location>
</feature>
<feature type="transmembrane region" description="Helical" evidence="12">
    <location>
        <begin position="73"/>
        <end position="91"/>
    </location>
</feature>
<evidence type="ECO:0000256" key="4">
    <source>
        <dbReference type="ARBA" id="ARBA00022475"/>
    </source>
</evidence>
<evidence type="ECO:0000256" key="3">
    <source>
        <dbReference type="ARBA" id="ARBA00022448"/>
    </source>
</evidence>
<feature type="transmembrane region" description="Helical" evidence="12">
    <location>
        <begin position="575"/>
        <end position="592"/>
    </location>
</feature>
<dbReference type="Pfam" id="PF03189">
    <property type="entry name" value="Otopetrin"/>
    <property type="match status" value="1"/>
</dbReference>